<evidence type="ECO:0000313" key="1">
    <source>
        <dbReference type="EMBL" id="MFC6023706.1"/>
    </source>
</evidence>
<sequence>MTRLRDVVELRLSRTKRVLDLSGGGWVAGFLHLPDGVEMISIRPDELAGAVQPGDLVVDAAPVQSGEDGLLVYLRTIASRLVPGATAVLMTRNAAADLPLEPIERVMGFAGCQLLEIAELAYPEWPAAMVLVGGGADPGEKAPVVAVRGSLARASTAVHDVADKSDEANAARLRAQIDERDLTIARLNRETRNLRSSVRLQLGAALIEAAQKPLSVPRLPVQLVRIWRDRDTGTRTGPTTTVARARTVDAVASEDNQLLGWSNEPTDRTVLPEIFGVVTNPAAEMLSRHSVLRRLVPHEARVALERGLPDLVLIQASALLAPSAWGHTGTPGGAVSYMRALYDMAVLASSHDVPVVVWQDVRLSMTPALADLTRRADLVIGDGASSGAEFSWSPGVSLAAFHPTDKHANDRVLVLAERRAGASVEARIRRELDRAQISAVQQLWSPGLADAIRSHGVALLSPSGSGRSTSVSDLTLASIASGGRILSGPNDRLLGEFPSAVVPVNDPEAAVGAAREILAMPELSAVERRLNLRRIFEYESTPVRLGWLAAALSLRPDPLAERRVTVVIEGATERENAAAIDNVLSQTHPPARIVVTGDKVPDRALDEARALGVEVAVVHSHRSWPAIAEATDSAWTLMWPGTGATTPRGLTHDLLAAAESIRADVVGAGAGLPTETYGRFVETLPLEASLIRREHLPQLGSSTDLRALAERGLRLFAVNDAGSDR</sequence>
<organism evidence="1 2">
    <name type="scientific">Plantactinospora solaniradicis</name>
    <dbReference type="NCBI Taxonomy" id="1723736"/>
    <lineage>
        <taxon>Bacteria</taxon>
        <taxon>Bacillati</taxon>
        <taxon>Actinomycetota</taxon>
        <taxon>Actinomycetes</taxon>
        <taxon>Micromonosporales</taxon>
        <taxon>Micromonosporaceae</taxon>
        <taxon>Plantactinospora</taxon>
    </lineage>
</organism>
<accession>A0ABW1KPT4</accession>
<dbReference type="RefSeq" id="WP_377434369.1">
    <property type="nucleotide sequence ID" value="NZ_JBHSPR010000105.1"/>
</dbReference>
<keyword evidence="2" id="KW-1185">Reference proteome</keyword>
<dbReference type="Proteomes" id="UP001596203">
    <property type="component" value="Unassembled WGS sequence"/>
</dbReference>
<dbReference type="EMBL" id="JBHSPR010000105">
    <property type="protein sequence ID" value="MFC6023706.1"/>
    <property type="molecule type" value="Genomic_DNA"/>
</dbReference>
<comment type="caution">
    <text evidence="1">The sequence shown here is derived from an EMBL/GenBank/DDBJ whole genome shotgun (WGS) entry which is preliminary data.</text>
</comment>
<evidence type="ECO:0000313" key="2">
    <source>
        <dbReference type="Proteomes" id="UP001596203"/>
    </source>
</evidence>
<proteinExistence type="predicted"/>
<reference evidence="2" key="1">
    <citation type="journal article" date="2019" name="Int. J. Syst. Evol. Microbiol.">
        <title>The Global Catalogue of Microorganisms (GCM) 10K type strain sequencing project: providing services to taxonomists for standard genome sequencing and annotation.</title>
        <authorList>
            <consortium name="The Broad Institute Genomics Platform"/>
            <consortium name="The Broad Institute Genome Sequencing Center for Infectious Disease"/>
            <person name="Wu L."/>
            <person name="Ma J."/>
        </authorList>
    </citation>
    <scope>NUCLEOTIDE SEQUENCE [LARGE SCALE GENOMIC DNA]</scope>
    <source>
        <strain evidence="2">ZS-35-S2</strain>
    </source>
</reference>
<protein>
    <submittedName>
        <fullName evidence="1">Uncharacterized protein</fullName>
    </submittedName>
</protein>
<gene>
    <name evidence="1" type="ORF">ACFP2T_47085</name>
</gene>
<name>A0ABW1KPT4_9ACTN</name>